<accession>A0A9D3Z5L4</accession>
<gene>
    <name evidence="2" type="ORF">DPMN_070236</name>
</gene>
<keyword evidence="3" id="KW-1185">Reference proteome</keyword>
<proteinExistence type="predicted"/>
<reference evidence="2" key="1">
    <citation type="journal article" date="2019" name="bioRxiv">
        <title>The Genome of the Zebra Mussel, Dreissena polymorpha: A Resource for Invasive Species Research.</title>
        <authorList>
            <person name="McCartney M.A."/>
            <person name="Auch B."/>
            <person name="Kono T."/>
            <person name="Mallez S."/>
            <person name="Zhang Y."/>
            <person name="Obille A."/>
            <person name="Becker A."/>
            <person name="Abrahante J.E."/>
            <person name="Garbe J."/>
            <person name="Badalamenti J.P."/>
            <person name="Herman A."/>
            <person name="Mangelson H."/>
            <person name="Liachko I."/>
            <person name="Sullivan S."/>
            <person name="Sone E.D."/>
            <person name="Koren S."/>
            <person name="Silverstein K.A.T."/>
            <person name="Beckman K.B."/>
            <person name="Gohl D.M."/>
        </authorList>
    </citation>
    <scope>NUCLEOTIDE SEQUENCE</scope>
    <source>
        <strain evidence="2">Duluth1</strain>
        <tissue evidence="2">Whole animal</tissue>
    </source>
</reference>
<evidence type="ECO:0000256" key="1">
    <source>
        <dbReference type="SAM" id="MobiDB-lite"/>
    </source>
</evidence>
<dbReference type="Proteomes" id="UP000828390">
    <property type="component" value="Unassembled WGS sequence"/>
</dbReference>
<dbReference type="AlphaFoldDB" id="A0A9D3Z5L4"/>
<feature type="region of interest" description="Disordered" evidence="1">
    <location>
        <begin position="1"/>
        <end position="22"/>
    </location>
</feature>
<evidence type="ECO:0000313" key="3">
    <source>
        <dbReference type="Proteomes" id="UP000828390"/>
    </source>
</evidence>
<comment type="caution">
    <text evidence="2">The sequence shown here is derived from an EMBL/GenBank/DDBJ whole genome shotgun (WGS) entry which is preliminary data.</text>
</comment>
<evidence type="ECO:0000313" key="2">
    <source>
        <dbReference type="EMBL" id="KAH3710742.1"/>
    </source>
</evidence>
<feature type="compositionally biased region" description="Polar residues" evidence="1">
    <location>
        <begin position="13"/>
        <end position="22"/>
    </location>
</feature>
<protein>
    <submittedName>
        <fullName evidence="2">Uncharacterized protein</fullName>
    </submittedName>
</protein>
<reference evidence="2" key="2">
    <citation type="submission" date="2020-11" db="EMBL/GenBank/DDBJ databases">
        <authorList>
            <person name="McCartney M.A."/>
            <person name="Auch B."/>
            <person name="Kono T."/>
            <person name="Mallez S."/>
            <person name="Becker A."/>
            <person name="Gohl D.M."/>
            <person name="Silverstein K.A.T."/>
            <person name="Koren S."/>
            <person name="Bechman K.B."/>
            <person name="Herman A."/>
            <person name="Abrahante J.E."/>
            <person name="Garbe J."/>
        </authorList>
    </citation>
    <scope>NUCLEOTIDE SEQUENCE</scope>
    <source>
        <strain evidence="2">Duluth1</strain>
        <tissue evidence="2">Whole animal</tissue>
    </source>
</reference>
<organism evidence="2 3">
    <name type="scientific">Dreissena polymorpha</name>
    <name type="common">Zebra mussel</name>
    <name type="synonym">Mytilus polymorpha</name>
    <dbReference type="NCBI Taxonomy" id="45954"/>
    <lineage>
        <taxon>Eukaryota</taxon>
        <taxon>Metazoa</taxon>
        <taxon>Spiralia</taxon>
        <taxon>Lophotrochozoa</taxon>
        <taxon>Mollusca</taxon>
        <taxon>Bivalvia</taxon>
        <taxon>Autobranchia</taxon>
        <taxon>Heteroconchia</taxon>
        <taxon>Euheterodonta</taxon>
        <taxon>Imparidentia</taxon>
        <taxon>Neoheterodontei</taxon>
        <taxon>Myida</taxon>
        <taxon>Dreissenoidea</taxon>
        <taxon>Dreissenidae</taxon>
        <taxon>Dreissena</taxon>
    </lineage>
</organism>
<dbReference type="EMBL" id="JAIWYP010000014">
    <property type="protein sequence ID" value="KAH3710742.1"/>
    <property type="molecule type" value="Genomic_DNA"/>
</dbReference>
<name>A0A9D3Z5L4_DREPO</name>
<sequence>MRSLKNTGRHSHSSGNSEVMNNPWTFSAHVTSEYNSAMQDFTELAYTINPKHKDSTEVLIKGDASDLEKMQTKITNCSPYTAYPLLKNIVNWIMAGSDVNVHALQEVRNKIIRYIVGKSTT</sequence>